<gene>
    <name evidence="2" type="ORF">EB796_015442</name>
</gene>
<accession>A0A7J7JLD6</accession>
<evidence type="ECO:0000313" key="2">
    <source>
        <dbReference type="EMBL" id="KAF6026256.1"/>
    </source>
</evidence>
<name>A0A7J7JLD6_BUGNE</name>
<keyword evidence="1" id="KW-0732">Signal</keyword>
<evidence type="ECO:0008006" key="4">
    <source>
        <dbReference type="Google" id="ProtNLM"/>
    </source>
</evidence>
<evidence type="ECO:0000256" key="1">
    <source>
        <dbReference type="SAM" id="SignalP"/>
    </source>
</evidence>
<feature type="signal peptide" evidence="1">
    <location>
        <begin position="1"/>
        <end position="20"/>
    </location>
</feature>
<dbReference type="AlphaFoldDB" id="A0A7J7JLD6"/>
<organism evidence="2 3">
    <name type="scientific">Bugula neritina</name>
    <name type="common">Brown bryozoan</name>
    <name type="synonym">Sertularia neritina</name>
    <dbReference type="NCBI Taxonomy" id="10212"/>
    <lineage>
        <taxon>Eukaryota</taxon>
        <taxon>Metazoa</taxon>
        <taxon>Spiralia</taxon>
        <taxon>Lophotrochozoa</taxon>
        <taxon>Bryozoa</taxon>
        <taxon>Gymnolaemata</taxon>
        <taxon>Cheilostomatida</taxon>
        <taxon>Flustrina</taxon>
        <taxon>Buguloidea</taxon>
        <taxon>Bugulidae</taxon>
        <taxon>Bugula</taxon>
    </lineage>
</organism>
<feature type="chain" id="PRO_5029822561" description="PKHD1L1" evidence="1">
    <location>
        <begin position="21"/>
        <end position="247"/>
    </location>
</feature>
<comment type="caution">
    <text evidence="2">The sequence shown here is derived from an EMBL/GenBank/DDBJ whole genome shotgun (WGS) entry which is preliminary data.</text>
</comment>
<proteinExistence type="predicted"/>
<sequence>MRMKSTGIITFAFSLQLVFSNSLSYAMQFSKDTQIFLFGDGSVMTSNTSDLYANNALDGRHFLLHEMNFTLEEIQMQRQLALSFWLEEFGVDGEALEESGAALVKEYQISPQVNEKAYLINKGCHFHANDYLVIDGGFQLLITTPEGVKGRDPNTNQNITLPSFTNLVFSWLRIKGCLEEDIVLPYKSASIIRLTYTAAFFELNITSHPQNPYGEGQSLGLNAPVIADNTIHNRLINYITFHNYTSI</sequence>
<keyword evidence="3" id="KW-1185">Reference proteome</keyword>
<evidence type="ECO:0000313" key="3">
    <source>
        <dbReference type="Proteomes" id="UP000593567"/>
    </source>
</evidence>
<protein>
    <recommendedName>
        <fullName evidence="4">PKHD1L1</fullName>
    </recommendedName>
</protein>
<reference evidence="2" key="1">
    <citation type="submission" date="2020-06" db="EMBL/GenBank/DDBJ databases">
        <title>Draft genome of Bugula neritina, a colonial animal packing powerful symbionts and potential medicines.</title>
        <authorList>
            <person name="Rayko M."/>
        </authorList>
    </citation>
    <scope>NUCLEOTIDE SEQUENCE [LARGE SCALE GENOMIC DNA]</scope>
    <source>
        <strain evidence="2">Kwan_BN1</strain>
    </source>
</reference>
<dbReference type="Proteomes" id="UP000593567">
    <property type="component" value="Unassembled WGS sequence"/>
</dbReference>
<dbReference type="EMBL" id="VXIV02002314">
    <property type="protein sequence ID" value="KAF6026256.1"/>
    <property type="molecule type" value="Genomic_DNA"/>
</dbReference>